<comment type="caution">
    <text evidence="2">The sequence shown here is derived from an EMBL/GenBank/DDBJ whole genome shotgun (WGS) entry which is preliminary data.</text>
</comment>
<protein>
    <submittedName>
        <fullName evidence="2">Uncharacterized protein</fullName>
    </submittedName>
</protein>
<dbReference type="PRINTS" id="PR00929">
    <property type="entry name" value="ATHOOK"/>
</dbReference>
<dbReference type="InterPro" id="IPR017956">
    <property type="entry name" value="AT_hook_DNA-bd_motif"/>
</dbReference>
<proteinExistence type="predicted"/>
<keyword evidence="3" id="KW-1185">Reference proteome</keyword>
<feature type="region of interest" description="Disordered" evidence="1">
    <location>
        <begin position="1"/>
        <end position="248"/>
    </location>
</feature>
<feature type="compositionally biased region" description="Basic residues" evidence="1">
    <location>
        <begin position="159"/>
        <end position="183"/>
    </location>
</feature>
<feature type="compositionally biased region" description="Basic and acidic residues" evidence="1">
    <location>
        <begin position="191"/>
        <end position="204"/>
    </location>
</feature>
<evidence type="ECO:0000256" key="1">
    <source>
        <dbReference type="SAM" id="MobiDB-lite"/>
    </source>
</evidence>
<name>A0AA36GQX4_CYLNA</name>
<dbReference type="SMART" id="SM00384">
    <property type="entry name" value="AT_hook"/>
    <property type="match status" value="4"/>
</dbReference>
<evidence type="ECO:0000313" key="2">
    <source>
        <dbReference type="EMBL" id="CAJ0596665.1"/>
    </source>
</evidence>
<dbReference type="EMBL" id="CATQJL010000223">
    <property type="protein sequence ID" value="CAJ0596665.1"/>
    <property type="molecule type" value="Genomic_DNA"/>
</dbReference>
<sequence length="311" mass="34781">MRKGNQLKPRKNENSKYRRSRKVMEVEENNTNEPKSVVENPAPPPRKRGRPPKKPRQPADSEEAPPNGDHVTSDGTPHKKRGRKSKAELAALASSKESPNEEESQSLPSPSSEKRRRPSAYSYAEYSDASEGSDDEMPAKPPSPKKTDENKAPSAMPSGKRRGRPPKSHKKIQSHTPKRRGRPPKSSYSGEKSKKDLDNGHDGEGTSPLGSSNKEKHSVITEKKRRGRPKKSEKLESGGKWSDVSTAHAGKFTLPLPVPDSWPLVNNMDEIMTELVEMYNNVKREKRGEFHNQIKAFVFALQWEDGSYSSS</sequence>
<dbReference type="AlphaFoldDB" id="A0AA36GQX4"/>
<dbReference type="GO" id="GO:0003677">
    <property type="term" value="F:DNA binding"/>
    <property type="evidence" value="ECO:0007669"/>
    <property type="project" value="InterPro"/>
</dbReference>
<feature type="compositionally biased region" description="Basic residues" evidence="1">
    <location>
        <begin position="45"/>
        <end position="56"/>
    </location>
</feature>
<feature type="compositionally biased region" description="Low complexity" evidence="1">
    <location>
        <begin position="119"/>
        <end position="130"/>
    </location>
</feature>
<feature type="compositionally biased region" description="Low complexity" evidence="1">
    <location>
        <begin position="88"/>
        <end position="97"/>
    </location>
</feature>
<feature type="compositionally biased region" description="Basic and acidic residues" evidence="1">
    <location>
        <begin position="213"/>
        <end position="222"/>
    </location>
</feature>
<reference evidence="2" key="1">
    <citation type="submission" date="2023-07" db="EMBL/GenBank/DDBJ databases">
        <authorList>
            <consortium name="CYATHOMIX"/>
        </authorList>
    </citation>
    <scope>NUCLEOTIDE SEQUENCE</scope>
    <source>
        <strain evidence="2">N/A</strain>
    </source>
</reference>
<organism evidence="2 3">
    <name type="scientific">Cylicocyclus nassatus</name>
    <name type="common">Nematode worm</name>
    <dbReference type="NCBI Taxonomy" id="53992"/>
    <lineage>
        <taxon>Eukaryota</taxon>
        <taxon>Metazoa</taxon>
        <taxon>Ecdysozoa</taxon>
        <taxon>Nematoda</taxon>
        <taxon>Chromadorea</taxon>
        <taxon>Rhabditida</taxon>
        <taxon>Rhabditina</taxon>
        <taxon>Rhabditomorpha</taxon>
        <taxon>Strongyloidea</taxon>
        <taxon>Strongylidae</taxon>
        <taxon>Cylicocyclus</taxon>
    </lineage>
</organism>
<gene>
    <name evidence="2" type="ORF">CYNAS_LOCUS8648</name>
</gene>
<accession>A0AA36GQX4</accession>
<evidence type="ECO:0000313" key="3">
    <source>
        <dbReference type="Proteomes" id="UP001176961"/>
    </source>
</evidence>
<dbReference type="Proteomes" id="UP001176961">
    <property type="component" value="Unassembled WGS sequence"/>
</dbReference>